<organism evidence="2">
    <name type="scientific">Acinetobacter baumannii</name>
    <dbReference type="NCBI Taxonomy" id="470"/>
    <lineage>
        <taxon>Bacteria</taxon>
        <taxon>Pseudomonadati</taxon>
        <taxon>Pseudomonadota</taxon>
        <taxon>Gammaproteobacteria</taxon>
        <taxon>Moraxellales</taxon>
        <taxon>Moraxellaceae</taxon>
        <taxon>Acinetobacter</taxon>
        <taxon>Acinetobacter calcoaceticus/baumannii complex</taxon>
    </lineage>
</organism>
<reference evidence="4" key="2">
    <citation type="journal article" date="2012" name="J. Antimicrob. Chemother.">
        <title>Antibiotic-resistant Acinetobacter baumannii variants belonging to global clone 1.</title>
        <authorList>
            <person name="Post V."/>
            <person name="Hamidian M."/>
            <person name="Hall R.M."/>
        </authorList>
    </citation>
    <scope>NUCLEOTIDE SEQUENCE</scope>
    <source>
        <strain evidence="4">D13</strain>
    </source>
</reference>
<dbReference type="AlphaFoldDB" id="C3TTX9"/>
<reference evidence="2" key="5">
    <citation type="submission" date="2014-10" db="EMBL/GenBank/DDBJ databases">
        <authorList>
            <person name="Hamidian M."/>
            <person name="Post V."/>
            <person name="Kenyon J.J."/>
            <person name="Holt K.E."/>
            <person name="Pickard D."/>
            <person name="Dougan G."/>
            <person name="Hall R.M."/>
        </authorList>
    </citation>
    <scope>NUCLEOTIDE SEQUENCE</scope>
    <source>
        <strain evidence="2">3208</strain>
    </source>
</reference>
<name>C3TTX9_ACIBA</name>
<evidence type="ECO:0000313" key="4">
    <source>
        <dbReference type="EMBL" id="AIK22187.1"/>
    </source>
</evidence>
<reference evidence="3" key="3">
    <citation type="journal article" date="2014" name="J. Antimicrob. Chemother.">
        <title>Identification of a marker for two lineages within the GC1 clone of Acinetobacter baumannii.</title>
        <authorList>
            <person name="Hamidian M."/>
            <person name="Wynn M."/>
            <person name="Holt K.E."/>
            <person name="Pickard D."/>
            <person name="Dougan G."/>
            <person name="Hall R.M."/>
        </authorList>
    </citation>
    <scope>NUCLEOTIDE SEQUENCE</scope>
    <source>
        <strain evidence="3">WM98</strain>
    </source>
</reference>
<keyword evidence="1" id="KW-1133">Transmembrane helix</keyword>
<evidence type="ECO:0000313" key="3">
    <source>
        <dbReference type="EMBL" id="AGW28853.1"/>
    </source>
</evidence>
<dbReference type="EMBL" id="HM590877">
    <property type="protein sequence ID" value="AIK22187.1"/>
    <property type="molecule type" value="Genomic_DNA"/>
</dbReference>
<reference evidence="3" key="6">
    <citation type="submission" date="2014-11" db="EMBL/GenBank/DDBJ databases">
        <title>Evolutionary history of Acinetobacter baumannii Global Clone 1 reveals the emergence of diverse subclones with distinct surface polysaccharides and antimicrobial resistance genotypes.</title>
        <authorList>
            <person name="Holt K.E."/>
            <person name="Kenyon J.J."/>
            <person name="Hamidian M."/>
            <person name="Schultz M.B."/>
            <person name="Pickard D.J."/>
            <person name="Dougan G."/>
            <person name="Hall R.M."/>
        </authorList>
    </citation>
    <scope>NUCLEOTIDE SEQUENCE</scope>
    <source>
        <strain evidence="3">WM98</strain>
    </source>
</reference>
<evidence type="ECO:0000313" key="2">
    <source>
        <dbReference type="EMBL" id="ACP28823.1"/>
    </source>
</evidence>
<keyword evidence="1" id="KW-0472">Membrane</keyword>
<evidence type="ECO:0000256" key="1">
    <source>
        <dbReference type="SAM" id="Phobius"/>
    </source>
</evidence>
<accession>C3TTX9</accession>
<protein>
    <submittedName>
        <fullName evidence="4">Orf</fullName>
    </submittedName>
</protein>
<reference evidence="4" key="7">
    <citation type="submission" date="2014-11" db="EMBL/GenBank/DDBJ databases">
        <authorList>
            <person name="Hamidian M."/>
            <person name="Holt K.E."/>
            <person name="Pickard D."/>
            <person name="Hall R.M."/>
        </authorList>
    </citation>
    <scope>NUCLEOTIDE SEQUENCE</scope>
    <source>
        <strain evidence="4">D13</strain>
    </source>
</reference>
<sequence length="144" mass="14819">MALTAATGRGAPVAFATRASLASARALRPPATARAIRSFAAALSCATRASSALVVGSLRASASRSRAITIMRSAFMAASVLACATCRSSSFTRRLVAVLLGVVVPIGTLVPIGEGRHQCHTLMVGRRLLCLLQANIFAGLAVWP</sequence>
<proteinExistence type="predicted"/>
<feature type="transmembrane region" description="Helical" evidence="1">
    <location>
        <begin position="96"/>
        <end position="112"/>
    </location>
</feature>
<evidence type="ECO:0000313" key="5">
    <source>
        <dbReference type="EMBL" id="AIZ49344.1"/>
    </source>
</evidence>
<dbReference type="EMBL" id="KM921776">
    <property type="protein sequence ID" value="AIZ49344.1"/>
    <property type="molecule type" value="Genomic_DNA"/>
</dbReference>
<dbReference type="EMBL" id="FJ172370">
    <property type="protein sequence ID" value="ACP28823.1"/>
    <property type="molecule type" value="Genomic_DNA"/>
</dbReference>
<dbReference type="EMBL" id="KF483599">
    <property type="protein sequence ID" value="AGW28853.1"/>
    <property type="molecule type" value="Genomic_DNA"/>
</dbReference>
<keyword evidence="1" id="KW-0812">Transmembrane</keyword>
<reference evidence="5" key="4">
    <citation type="submission" date="2014-10" db="EMBL/GenBank/DDBJ databases">
        <title>Acinetobacter baumannii strain A297 (RUH875) multiple antibiotic resistance region AbaR21.</title>
        <authorList>
            <person name="Hamidian M."/>
            <person name="Holt K."/>
            <person name="Pickard D."/>
            <person name="Dougan G."/>
            <person name="Hall R."/>
        </authorList>
    </citation>
    <scope>NUCLEOTIDE SEQUENCE</scope>
    <source>
        <strain evidence="5">A297</strain>
    </source>
</reference>
<reference evidence="2" key="1">
    <citation type="journal article" date="2009" name="Antimicrob. Agents Chemother.">
        <title>AbaR5, a large multiple-antibiotic resistance region found in Acinetobacter baumannii.</title>
        <authorList>
            <person name="Post V."/>
            <person name="Hall R.M."/>
        </authorList>
    </citation>
    <scope>NUCLEOTIDE SEQUENCE</scope>
    <source>
        <strain evidence="2">3208</strain>
    </source>
</reference>